<dbReference type="STRING" id="643562.Daes_2119"/>
<evidence type="ECO:0000256" key="2">
    <source>
        <dbReference type="ARBA" id="ARBA00023172"/>
    </source>
</evidence>
<accession>E6VS80</accession>
<feature type="domain" description="Mop" evidence="4">
    <location>
        <begin position="220"/>
        <end position="286"/>
    </location>
</feature>
<dbReference type="GO" id="GO:0015689">
    <property type="term" value="P:molybdate ion transport"/>
    <property type="evidence" value="ECO:0007669"/>
    <property type="project" value="InterPro"/>
</dbReference>
<dbReference type="OrthoDB" id="9814406at2"/>
<dbReference type="GO" id="GO:0003677">
    <property type="term" value="F:DNA binding"/>
    <property type="evidence" value="ECO:0007669"/>
    <property type="project" value="InterPro"/>
</dbReference>
<dbReference type="PROSITE" id="PS51866">
    <property type="entry name" value="MOP"/>
    <property type="match status" value="2"/>
</dbReference>
<keyword evidence="7" id="KW-1185">Reference proteome</keyword>
<evidence type="ECO:0000259" key="4">
    <source>
        <dbReference type="PROSITE" id="PS51866"/>
    </source>
</evidence>
<dbReference type="KEGG" id="das:Daes_2119"/>
<evidence type="ECO:0000313" key="6">
    <source>
        <dbReference type="EMBL" id="ADU63125.1"/>
    </source>
</evidence>
<evidence type="ECO:0000256" key="1">
    <source>
        <dbReference type="ARBA" id="ARBA00022505"/>
    </source>
</evidence>
<dbReference type="Gene3D" id="1.10.443.10">
    <property type="entry name" value="Intergrase catalytic core"/>
    <property type="match status" value="1"/>
</dbReference>
<dbReference type="RefSeq" id="WP_013515037.1">
    <property type="nucleotide sequence ID" value="NC_014844.1"/>
</dbReference>
<dbReference type="Proteomes" id="UP000002191">
    <property type="component" value="Chromosome"/>
</dbReference>
<dbReference type="InterPro" id="IPR004606">
    <property type="entry name" value="Mop_domain"/>
</dbReference>
<evidence type="ECO:0000259" key="5">
    <source>
        <dbReference type="PROSITE" id="PS51898"/>
    </source>
</evidence>
<dbReference type="eggNOG" id="COG0582">
    <property type="taxonomic scope" value="Bacteria"/>
</dbReference>
<dbReference type="SUPFAM" id="SSF50331">
    <property type="entry name" value="MOP-like"/>
    <property type="match status" value="2"/>
</dbReference>
<dbReference type="InterPro" id="IPR011010">
    <property type="entry name" value="DNA_brk_join_enz"/>
</dbReference>
<dbReference type="Pfam" id="PF03459">
    <property type="entry name" value="TOBE"/>
    <property type="match status" value="2"/>
</dbReference>
<dbReference type="eggNOG" id="COG3585">
    <property type="taxonomic scope" value="Bacteria"/>
</dbReference>
<dbReference type="HOGENOM" id="CLU_048862_0_0_7"/>
<reference evidence="7" key="1">
    <citation type="submission" date="2010-12" db="EMBL/GenBank/DDBJ databases">
        <title>Complete sequence of Desulfovibrio aespoeensis Aspo-2.</title>
        <authorList>
            <consortium name="US DOE Joint Genome Institute"/>
            <person name="Lucas S."/>
            <person name="Copeland A."/>
            <person name="Lapidus A."/>
            <person name="Cheng J.-F."/>
            <person name="Goodwin L."/>
            <person name="Pitluck S."/>
            <person name="Chertkov O."/>
            <person name="Misra M."/>
            <person name="Detter J.C."/>
            <person name="Han C."/>
            <person name="Tapia R."/>
            <person name="Land M."/>
            <person name="Hauser L."/>
            <person name="Kyrpides N."/>
            <person name="Ivanova N."/>
            <person name="Ovchinnikova G."/>
            <person name="Pedersen K."/>
            <person name="Jagevall S."/>
            <person name="Hazen T."/>
            <person name="Woyke T."/>
        </authorList>
    </citation>
    <scope>NUCLEOTIDE SEQUENCE [LARGE SCALE GENOMIC DNA]</scope>
    <source>
        <strain evidence="7">ATCC 700646 / DSM 10631 / Aspo-2</strain>
    </source>
</reference>
<feature type="domain" description="Mop" evidence="4">
    <location>
        <begin position="291"/>
        <end position="357"/>
    </location>
</feature>
<dbReference type="PROSITE" id="PS51898">
    <property type="entry name" value="TYR_RECOMBINASE"/>
    <property type="match status" value="1"/>
</dbReference>
<dbReference type="Gene3D" id="2.40.50.100">
    <property type="match status" value="2"/>
</dbReference>
<dbReference type="GO" id="GO:0006310">
    <property type="term" value="P:DNA recombination"/>
    <property type="evidence" value="ECO:0007669"/>
    <property type="project" value="UniProtKB-KW"/>
</dbReference>
<evidence type="ECO:0000256" key="3">
    <source>
        <dbReference type="PROSITE-ProRule" id="PRU01213"/>
    </source>
</evidence>
<dbReference type="EMBL" id="CP002431">
    <property type="protein sequence ID" value="ADU63125.1"/>
    <property type="molecule type" value="Genomic_DNA"/>
</dbReference>
<dbReference type="InterPro" id="IPR002104">
    <property type="entry name" value="Integrase_catalytic"/>
</dbReference>
<keyword evidence="2" id="KW-0233">DNA recombination</keyword>
<dbReference type="AlphaFoldDB" id="E6VS80"/>
<proteinExistence type="predicted"/>
<protein>
    <submittedName>
        <fullName evidence="6">TOBE domain-containing protein</fullName>
    </submittedName>
</protein>
<dbReference type="NCBIfam" id="TIGR00638">
    <property type="entry name" value="Mop"/>
    <property type="match status" value="1"/>
</dbReference>
<organism evidence="6 7">
    <name type="scientific">Pseudodesulfovibrio aespoeensis (strain ATCC 700646 / DSM 10631 / Aspo-2)</name>
    <name type="common">Desulfovibrio aespoeensis</name>
    <dbReference type="NCBI Taxonomy" id="643562"/>
    <lineage>
        <taxon>Bacteria</taxon>
        <taxon>Pseudomonadati</taxon>
        <taxon>Thermodesulfobacteriota</taxon>
        <taxon>Desulfovibrionia</taxon>
        <taxon>Desulfovibrionales</taxon>
        <taxon>Desulfovibrionaceae</taxon>
    </lineage>
</organism>
<gene>
    <name evidence="6" type="ordered locus">Daes_2119</name>
</gene>
<evidence type="ECO:0000313" key="7">
    <source>
        <dbReference type="Proteomes" id="UP000002191"/>
    </source>
</evidence>
<dbReference type="GO" id="GO:0015074">
    <property type="term" value="P:DNA integration"/>
    <property type="evidence" value="ECO:0007669"/>
    <property type="project" value="InterPro"/>
</dbReference>
<keyword evidence="1 3" id="KW-0500">Molybdenum</keyword>
<reference evidence="6 7" key="2">
    <citation type="journal article" date="2014" name="Genome Announc.">
        <title>Complete Genome Sequence of the Subsurface, Mesophilic Sulfate-Reducing Bacterium Desulfovibrio aespoeensis Aspo-2.</title>
        <authorList>
            <person name="Pedersen K."/>
            <person name="Bengtsson A."/>
            <person name="Edlund J."/>
            <person name="Rabe L."/>
            <person name="Hazen T."/>
            <person name="Chakraborty R."/>
            <person name="Goodwin L."/>
            <person name="Shapiro N."/>
        </authorList>
    </citation>
    <scope>NUCLEOTIDE SEQUENCE [LARGE SCALE GENOMIC DNA]</scope>
    <source>
        <strain evidence="7">ATCC 700646 / DSM 10631 / Aspo-2</strain>
    </source>
</reference>
<feature type="domain" description="Tyr recombinase" evidence="5">
    <location>
        <begin position="32"/>
        <end position="211"/>
    </location>
</feature>
<dbReference type="SUPFAM" id="SSF56349">
    <property type="entry name" value="DNA breaking-rejoining enzymes"/>
    <property type="match status" value="1"/>
</dbReference>
<sequence length="358" mass="38899">MDALFEQLARAWSRRSEGAAARIFSVPGDVKHLDTRQLADLEKSLGEWVAKAGRQDVAASRRRIFLLYLLIRHAGARLGEACACHPVQDYRAEARTLALGQGATRREVPVAAALGEALLDAVQAGVLGGTESAPLNVDQGHLRRKLYERADECGLPRELVNPSIIRRSRGIELLRQNVPLPVVQRMLGQSTPNLAGEYLDFSDADMASTLRRVVDRESRRTSARNSFFGQITRITRGDIQSGIRIASVGGHEIMSIITNASLDRLGFREGGFVMAEVKAPWVIVASAEPGKSSADNQLAGVVSRVEPGALTTEVVVVLGDGLEVCAIISEESRRRLALSEGDRARVEFNAFSVILDAE</sequence>
<dbReference type="InterPro" id="IPR013762">
    <property type="entry name" value="Integrase-like_cat_sf"/>
</dbReference>
<name>E6VS80_PSEA9</name>
<dbReference type="InterPro" id="IPR005116">
    <property type="entry name" value="Transp-assoc_OB_typ1"/>
</dbReference>
<dbReference type="InterPro" id="IPR008995">
    <property type="entry name" value="Mo/tungstate-bd_C_term_dom"/>
</dbReference>